<name>A0A7W9YBD3_9HYPH</name>
<sequence>MATIRKLGGRWQVQVTSLRRKAPKPRLPPMLPFQLGHISFMRQDTAEIIDLARQGSAFGKMTCCVFVSA</sequence>
<evidence type="ECO:0000313" key="2">
    <source>
        <dbReference type="Proteomes" id="UP000547879"/>
    </source>
</evidence>
<comment type="caution">
    <text evidence="1">The sequence shown here is derived from an EMBL/GenBank/DDBJ whole genome shotgun (WGS) entry which is preliminary data.</text>
</comment>
<dbReference type="AlphaFoldDB" id="A0A7W9YBD3"/>
<dbReference type="EMBL" id="JACHEG010000009">
    <property type="protein sequence ID" value="MBB6165439.1"/>
    <property type="molecule type" value="Genomic_DNA"/>
</dbReference>
<organism evidence="1 2">
    <name type="scientific">Rhizobium wenxiniae</name>
    <dbReference type="NCBI Taxonomy" id="1737357"/>
    <lineage>
        <taxon>Bacteria</taxon>
        <taxon>Pseudomonadati</taxon>
        <taxon>Pseudomonadota</taxon>
        <taxon>Alphaproteobacteria</taxon>
        <taxon>Hyphomicrobiales</taxon>
        <taxon>Rhizobiaceae</taxon>
        <taxon>Rhizobium/Agrobacterium group</taxon>
        <taxon>Rhizobium</taxon>
    </lineage>
</organism>
<protein>
    <submittedName>
        <fullName evidence="1">Uncharacterized protein</fullName>
    </submittedName>
</protein>
<gene>
    <name evidence="1" type="ORF">HNQ72_005285</name>
</gene>
<evidence type="ECO:0000313" key="1">
    <source>
        <dbReference type="EMBL" id="MBB6165439.1"/>
    </source>
</evidence>
<accession>A0A7W9YBD3</accession>
<proteinExistence type="predicted"/>
<keyword evidence="2" id="KW-1185">Reference proteome</keyword>
<reference evidence="1 2" key="1">
    <citation type="submission" date="2020-08" db="EMBL/GenBank/DDBJ databases">
        <title>Genomic Encyclopedia of Type Strains, Phase IV (KMG-IV): sequencing the most valuable type-strain genomes for metagenomic binning, comparative biology and taxonomic classification.</title>
        <authorList>
            <person name="Goeker M."/>
        </authorList>
    </citation>
    <scope>NUCLEOTIDE SEQUENCE [LARGE SCALE GENOMIC DNA]</scope>
    <source>
        <strain evidence="1 2">DSM 100734</strain>
    </source>
</reference>
<dbReference type="Proteomes" id="UP000547879">
    <property type="component" value="Unassembled WGS sequence"/>
</dbReference>